<reference evidence="1 2" key="1">
    <citation type="submission" date="2019-12" db="EMBL/GenBank/DDBJ databases">
        <authorList>
            <person name="Kim Y.S."/>
        </authorList>
    </citation>
    <scope>NUCLEOTIDE SEQUENCE [LARGE SCALE GENOMIC DNA]</scope>
    <source>
        <strain evidence="1 2">MMS17-SY077</strain>
    </source>
</reference>
<name>A0A6I4NZX7_9MICO</name>
<organism evidence="1 2">
    <name type="scientific">Agromyces seonyuensis</name>
    <dbReference type="NCBI Taxonomy" id="2662446"/>
    <lineage>
        <taxon>Bacteria</taxon>
        <taxon>Bacillati</taxon>
        <taxon>Actinomycetota</taxon>
        <taxon>Actinomycetes</taxon>
        <taxon>Micrococcales</taxon>
        <taxon>Microbacteriaceae</taxon>
        <taxon>Agromyces</taxon>
    </lineage>
</organism>
<evidence type="ECO:0000313" key="2">
    <source>
        <dbReference type="Proteomes" id="UP000438182"/>
    </source>
</evidence>
<dbReference type="EMBL" id="WSTA01000004">
    <property type="protein sequence ID" value="MWB97309.1"/>
    <property type="molecule type" value="Genomic_DNA"/>
</dbReference>
<gene>
    <name evidence="1" type="ORF">GB864_01845</name>
</gene>
<proteinExistence type="predicted"/>
<sequence>MSAVDLPLDDGLDLQQRAMGSAGQIQAALSLPATDDPIAAAMGSASQSVLARLEGAYVTSAAVSAVRGAYAGGDVEVDAVVGSYVSAAAAATAAAAPGRYVDAQA</sequence>
<dbReference type="AlphaFoldDB" id="A0A6I4NZX7"/>
<dbReference type="Proteomes" id="UP000438182">
    <property type="component" value="Unassembled WGS sequence"/>
</dbReference>
<evidence type="ECO:0000313" key="1">
    <source>
        <dbReference type="EMBL" id="MWB97309.1"/>
    </source>
</evidence>
<dbReference type="RefSeq" id="WP_160422653.1">
    <property type="nucleotide sequence ID" value="NZ_WSTA01000004.1"/>
</dbReference>
<accession>A0A6I4NZX7</accession>
<keyword evidence="2" id="KW-1185">Reference proteome</keyword>
<protein>
    <submittedName>
        <fullName evidence="1">Uncharacterized protein</fullName>
    </submittedName>
</protein>
<comment type="caution">
    <text evidence="1">The sequence shown here is derived from an EMBL/GenBank/DDBJ whole genome shotgun (WGS) entry which is preliminary data.</text>
</comment>